<organism evidence="2 3">
    <name type="scientific">Malus baccata</name>
    <name type="common">Siberian crab apple</name>
    <name type="synonym">Pyrus baccata</name>
    <dbReference type="NCBI Taxonomy" id="106549"/>
    <lineage>
        <taxon>Eukaryota</taxon>
        <taxon>Viridiplantae</taxon>
        <taxon>Streptophyta</taxon>
        <taxon>Embryophyta</taxon>
        <taxon>Tracheophyta</taxon>
        <taxon>Spermatophyta</taxon>
        <taxon>Magnoliopsida</taxon>
        <taxon>eudicotyledons</taxon>
        <taxon>Gunneridae</taxon>
        <taxon>Pentapetalae</taxon>
        <taxon>rosids</taxon>
        <taxon>fabids</taxon>
        <taxon>Rosales</taxon>
        <taxon>Rosaceae</taxon>
        <taxon>Amygdaloideae</taxon>
        <taxon>Maleae</taxon>
        <taxon>Malus</taxon>
    </lineage>
</organism>
<dbReference type="EMBL" id="VIEB01000414">
    <property type="protein sequence ID" value="TQD91579.1"/>
    <property type="molecule type" value="Genomic_DNA"/>
</dbReference>
<protein>
    <submittedName>
        <fullName evidence="2">Uncharacterized protein</fullName>
    </submittedName>
</protein>
<sequence length="140" mass="14893">MGKRIECAFKLVSEAWSLLSDKAKRVACNHKRNVQGFQQEAASRTGGPSVQPSASTFQNSMNSVKKTVKTSQQEAAHCSEELAPPAELFKASKSSSSRQHQNSRQHAAAGNSNSSGRHCAATQNMGAGGFLGPNQTTTET</sequence>
<proteinExistence type="predicted"/>
<dbReference type="STRING" id="106549.A0A540LZ42"/>
<dbReference type="AlphaFoldDB" id="A0A540LZ42"/>
<evidence type="ECO:0000313" key="3">
    <source>
        <dbReference type="Proteomes" id="UP000315295"/>
    </source>
</evidence>
<keyword evidence="3" id="KW-1185">Reference proteome</keyword>
<comment type="caution">
    <text evidence="2">The sequence shown here is derived from an EMBL/GenBank/DDBJ whole genome shotgun (WGS) entry which is preliminary data.</text>
</comment>
<feature type="compositionally biased region" description="Low complexity" evidence="1">
    <location>
        <begin position="91"/>
        <end position="107"/>
    </location>
</feature>
<accession>A0A540LZ42</accession>
<name>A0A540LZ42_MALBA</name>
<gene>
    <name evidence="2" type="ORF">C1H46_022838</name>
</gene>
<feature type="compositionally biased region" description="Polar residues" evidence="1">
    <location>
        <begin position="38"/>
        <end position="74"/>
    </location>
</feature>
<reference evidence="2 3" key="1">
    <citation type="journal article" date="2019" name="G3 (Bethesda)">
        <title>Sequencing of a Wild Apple (Malus baccata) Genome Unravels the Differences Between Cultivated and Wild Apple Species Regarding Disease Resistance and Cold Tolerance.</title>
        <authorList>
            <person name="Chen X."/>
        </authorList>
    </citation>
    <scope>NUCLEOTIDE SEQUENCE [LARGE SCALE GENOMIC DNA]</scope>
    <source>
        <strain evidence="3">cv. Shandingzi</strain>
        <tissue evidence="2">Leaves</tissue>
    </source>
</reference>
<dbReference type="Proteomes" id="UP000315295">
    <property type="component" value="Unassembled WGS sequence"/>
</dbReference>
<feature type="compositionally biased region" description="Polar residues" evidence="1">
    <location>
        <begin position="110"/>
        <end position="125"/>
    </location>
</feature>
<feature type="region of interest" description="Disordered" evidence="1">
    <location>
        <begin position="38"/>
        <end position="140"/>
    </location>
</feature>
<evidence type="ECO:0000313" key="2">
    <source>
        <dbReference type="EMBL" id="TQD91579.1"/>
    </source>
</evidence>
<evidence type="ECO:0000256" key="1">
    <source>
        <dbReference type="SAM" id="MobiDB-lite"/>
    </source>
</evidence>